<protein>
    <submittedName>
        <fullName evidence="1">Uncharacterized protein</fullName>
    </submittedName>
</protein>
<proteinExistence type="predicted"/>
<keyword evidence="2" id="KW-1185">Reference proteome</keyword>
<comment type="caution">
    <text evidence="1">The sequence shown here is derived from an EMBL/GenBank/DDBJ whole genome shotgun (WGS) entry which is preliminary data.</text>
</comment>
<sequence>MPRSPRHVLAAILQPAAGRREEALEGNGMRHGHVRSFCDMILDMVGALKRVIFGA</sequence>
<dbReference type="AlphaFoldDB" id="A0A9P7KJR7"/>
<evidence type="ECO:0000313" key="1">
    <source>
        <dbReference type="EMBL" id="KAG5649936.1"/>
    </source>
</evidence>
<gene>
    <name evidence="1" type="ORF">H0H81_001397</name>
</gene>
<accession>A0A9P7KJR7</accession>
<reference evidence="1" key="2">
    <citation type="submission" date="2021-10" db="EMBL/GenBank/DDBJ databases">
        <title>Phylogenomics reveals ancestral predisposition of the termite-cultivated fungus Termitomyces towards a domesticated lifestyle.</title>
        <authorList>
            <person name="Auxier B."/>
            <person name="Grum-Grzhimaylo A."/>
            <person name="Cardenas M.E."/>
            <person name="Lodge J.D."/>
            <person name="Laessoe T."/>
            <person name="Pedersen O."/>
            <person name="Smith M.E."/>
            <person name="Kuyper T.W."/>
            <person name="Franco-Molano E.A."/>
            <person name="Baroni T.J."/>
            <person name="Aanen D.K."/>
        </authorList>
    </citation>
    <scope>NUCLEOTIDE SEQUENCE</scope>
    <source>
        <strain evidence="1">D49</strain>
    </source>
</reference>
<reference evidence="1" key="1">
    <citation type="submission" date="2021-02" db="EMBL/GenBank/DDBJ databases">
        <authorList>
            <person name="Nieuwenhuis M."/>
            <person name="Van De Peppel L.J.J."/>
        </authorList>
    </citation>
    <scope>NUCLEOTIDE SEQUENCE</scope>
    <source>
        <strain evidence="1">D49</strain>
    </source>
</reference>
<dbReference type="EMBL" id="JABCKI010000626">
    <property type="protein sequence ID" value="KAG5649936.1"/>
    <property type="molecule type" value="Genomic_DNA"/>
</dbReference>
<dbReference type="Proteomes" id="UP000717328">
    <property type="component" value="Unassembled WGS sequence"/>
</dbReference>
<organism evidence="1 2">
    <name type="scientific">Sphagnurus paluster</name>
    <dbReference type="NCBI Taxonomy" id="117069"/>
    <lineage>
        <taxon>Eukaryota</taxon>
        <taxon>Fungi</taxon>
        <taxon>Dikarya</taxon>
        <taxon>Basidiomycota</taxon>
        <taxon>Agaricomycotina</taxon>
        <taxon>Agaricomycetes</taxon>
        <taxon>Agaricomycetidae</taxon>
        <taxon>Agaricales</taxon>
        <taxon>Tricholomatineae</taxon>
        <taxon>Lyophyllaceae</taxon>
        <taxon>Sphagnurus</taxon>
    </lineage>
</organism>
<evidence type="ECO:0000313" key="2">
    <source>
        <dbReference type="Proteomes" id="UP000717328"/>
    </source>
</evidence>
<name>A0A9P7KJR7_9AGAR</name>